<dbReference type="PANTHER" id="PTHR35272:SF3">
    <property type="entry name" value="THIOL:DISULFIDE INTERCHANGE PROTEIN DSBC"/>
    <property type="match status" value="1"/>
</dbReference>
<dbReference type="RefSeq" id="WP_379040754.1">
    <property type="nucleotide sequence ID" value="NZ_JBHSKW010000005.1"/>
</dbReference>
<reference evidence="3" key="1">
    <citation type="journal article" date="2019" name="Int. J. Syst. Evol. Microbiol.">
        <title>The Global Catalogue of Microorganisms (GCM) 10K type strain sequencing project: providing services to taxonomists for standard genome sequencing and annotation.</title>
        <authorList>
            <consortium name="The Broad Institute Genomics Platform"/>
            <consortium name="The Broad Institute Genome Sequencing Center for Infectious Disease"/>
            <person name="Wu L."/>
            <person name="Ma J."/>
        </authorList>
    </citation>
    <scope>NUCLEOTIDE SEQUENCE [LARGE SCALE GENOMIC DNA]</scope>
    <source>
        <strain evidence="3">KCTC 42456</strain>
    </source>
</reference>
<dbReference type="PANTHER" id="PTHR35272">
    <property type="entry name" value="THIOL:DISULFIDE INTERCHANGE PROTEIN DSBC-RELATED"/>
    <property type="match status" value="1"/>
</dbReference>
<dbReference type="InterPro" id="IPR051470">
    <property type="entry name" value="Thiol:disulfide_interchange"/>
</dbReference>
<name>A0ABW5TPW5_9SPHI</name>
<dbReference type="InterPro" id="IPR036249">
    <property type="entry name" value="Thioredoxin-like_sf"/>
</dbReference>
<gene>
    <name evidence="2" type="ORF">ACFSSE_02125</name>
</gene>
<dbReference type="Pfam" id="PF13462">
    <property type="entry name" value="Thioredoxin_4"/>
    <property type="match status" value="1"/>
</dbReference>
<dbReference type="Proteomes" id="UP001597546">
    <property type="component" value="Unassembled WGS sequence"/>
</dbReference>
<protein>
    <submittedName>
        <fullName evidence="2">Thioredoxin domain-containing protein</fullName>
    </submittedName>
</protein>
<dbReference type="InterPro" id="IPR012336">
    <property type="entry name" value="Thioredoxin-like_fold"/>
</dbReference>
<proteinExistence type="predicted"/>
<keyword evidence="3" id="KW-1185">Reference proteome</keyword>
<dbReference type="Gene3D" id="3.40.30.10">
    <property type="entry name" value="Glutaredoxin"/>
    <property type="match status" value="1"/>
</dbReference>
<dbReference type="SUPFAM" id="SSF52833">
    <property type="entry name" value="Thioredoxin-like"/>
    <property type="match status" value="1"/>
</dbReference>
<organism evidence="2 3">
    <name type="scientific">Pedobacter alpinus</name>
    <dbReference type="NCBI Taxonomy" id="1590643"/>
    <lineage>
        <taxon>Bacteria</taxon>
        <taxon>Pseudomonadati</taxon>
        <taxon>Bacteroidota</taxon>
        <taxon>Sphingobacteriia</taxon>
        <taxon>Sphingobacteriales</taxon>
        <taxon>Sphingobacteriaceae</taxon>
        <taxon>Pedobacter</taxon>
    </lineage>
</organism>
<dbReference type="EMBL" id="JBHULV010000008">
    <property type="protein sequence ID" value="MFD2730488.1"/>
    <property type="molecule type" value="Genomic_DNA"/>
</dbReference>
<accession>A0ABW5TPW5</accession>
<comment type="caution">
    <text evidence="2">The sequence shown here is derived from an EMBL/GenBank/DDBJ whole genome shotgun (WGS) entry which is preliminary data.</text>
</comment>
<evidence type="ECO:0000259" key="1">
    <source>
        <dbReference type="Pfam" id="PF13462"/>
    </source>
</evidence>
<sequence length="155" mass="18029">MPKTTIIMGNKNASLEVTMVSNSFCNPCAKAHQFLEEWIEKGVDFKLNIVYTFSMADDDQQKLFFIHLMQLQKEGLNIEMALKDWYSSDYQKLAVWKDKHPVKNKAVDKLLLLEQVNWCKLNEIKGTPTFYINGNEIPNGYSLKELKYVLMNLDN</sequence>
<evidence type="ECO:0000313" key="2">
    <source>
        <dbReference type="EMBL" id="MFD2730488.1"/>
    </source>
</evidence>
<feature type="domain" description="Thioredoxin-like fold" evidence="1">
    <location>
        <begin position="3"/>
        <end position="148"/>
    </location>
</feature>
<evidence type="ECO:0000313" key="3">
    <source>
        <dbReference type="Proteomes" id="UP001597546"/>
    </source>
</evidence>